<comment type="caution">
    <text evidence="1">The sequence shown here is derived from an EMBL/GenBank/DDBJ whole genome shotgun (WGS) entry which is preliminary data.</text>
</comment>
<evidence type="ECO:0000313" key="2">
    <source>
        <dbReference type="Proteomes" id="UP001148662"/>
    </source>
</evidence>
<dbReference type="Proteomes" id="UP001148662">
    <property type="component" value="Unassembled WGS sequence"/>
</dbReference>
<protein>
    <submittedName>
        <fullName evidence="1">Uncharacterized protein</fullName>
    </submittedName>
</protein>
<gene>
    <name evidence="1" type="ORF">NM688_g9156</name>
</gene>
<evidence type="ECO:0000313" key="1">
    <source>
        <dbReference type="EMBL" id="KAJ3520486.1"/>
    </source>
</evidence>
<name>A0ACC1RK27_9APHY</name>
<sequence>MVFSGSPNPETEEWVKTWEQTAAKGKQQLIDTPVVAVDADTSVEEACEVLLSKDVPCIAVNRSSSNSPHESPFLGLFDYPDVNAFLTLAATRHRWSSTALREHPRTEEIIAAAKAGRVPVSLVSNLSDKNPLEILPHDATIISLLTVFSKGTHRVLIKAAPPSQEFLGMVSDRSLLEWFTIQAQKTPSLSNFLSTPLSFLSLPSLYLYSAVIAAKATDTVLDAMRLMSDYGVSSVAVMQEDGGGLLSAVSVTDIGKLVVPSQSNQILSTPLHQFISAIKEPDGSTDGADKYPVYSVTPNINLLFAMQKILASAFSILEFPCHLTNTTEYEANSHRLFVADDSLPAPPSVPASLSGVVSIVDVLALFARIANIPDVDPTAMQRHRRASSSSGSSVKSGRSPVHSTFGPRSRSSSRTSLNKRLSLSSSPPVSMPLSVSPGLSGSFTGLDTLQWSTERPAKSP</sequence>
<reference evidence="1" key="1">
    <citation type="submission" date="2022-07" db="EMBL/GenBank/DDBJ databases">
        <title>Genome Sequence of Phlebia brevispora.</title>
        <authorList>
            <person name="Buettner E."/>
        </authorList>
    </citation>
    <scope>NUCLEOTIDE SEQUENCE</scope>
    <source>
        <strain evidence="1">MPL23</strain>
    </source>
</reference>
<proteinExistence type="predicted"/>
<organism evidence="1 2">
    <name type="scientific">Phlebia brevispora</name>
    <dbReference type="NCBI Taxonomy" id="194682"/>
    <lineage>
        <taxon>Eukaryota</taxon>
        <taxon>Fungi</taxon>
        <taxon>Dikarya</taxon>
        <taxon>Basidiomycota</taxon>
        <taxon>Agaricomycotina</taxon>
        <taxon>Agaricomycetes</taxon>
        <taxon>Polyporales</taxon>
        <taxon>Meruliaceae</taxon>
        <taxon>Phlebia</taxon>
    </lineage>
</organism>
<keyword evidence="2" id="KW-1185">Reference proteome</keyword>
<dbReference type="EMBL" id="JANHOG010002733">
    <property type="protein sequence ID" value="KAJ3520486.1"/>
    <property type="molecule type" value="Genomic_DNA"/>
</dbReference>
<accession>A0ACC1RK27</accession>